<comment type="caution">
    <text evidence="1">The sequence shown here is derived from an EMBL/GenBank/DDBJ whole genome shotgun (WGS) entry which is preliminary data.</text>
</comment>
<dbReference type="SUPFAM" id="SSF102588">
    <property type="entry name" value="LmbE-like"/>
    <property type="match status" value="1"/>
</dbReference>
<dbReference type="Pfam" id="PF02585">
    <property type="entry name" value="PIG-L"/>
    <property type="match status" value="1"/>
</dbReference>
<dbReference type="PANTHER" id="PTHR12993:SF11">
    <property type="entry name" value="N-ACETYLGLUCOSAMINYL-PHOSPHATIDYLINOSITOL DE-N-ACETYLASE"/>
    <property type="match status" value="1"/>
</dbReference>
<evidence type="ECO:0000313" key="1">
    <source>
        <dbReference type="EMBL" id="OGD03888.1"/>
    </source>
</evidence>
<dbReference type="PANTHER" id="PTHR12993">
    <property type="entry name" value="N-ACETYLGLUCOSAMINYL-PHOSPHATIDYLINOSITOL DE-N-ACETYLASE-RELATED"/>
    <property type="match status" value="1"/>
</dbReference>
<dbReference type="Gene3D" id="3.40.50.10320">
    <property type="entry name" value="LmbE-like"/>
    <property type="match status" value="1"/>
</dbReference>
<dbReference type="InterPro" id="IPR024078">
    <property type="entry name" value="LmbE-like_dom_sf"/>
</dbReference>
<accession>A0A1F4ZCI7</accession>
<dbReference type="AlphaFoldDB" id="A0A1F4ZCI7"/>
<organism evidence="1 2">
    <name type="scientific">Candidatus Amesbacteria bacterium RIFCSPLOWO2_01_FULL_48_25</name>
    <dbReference type="NCBI Taxonomy" id="1797259"/>
    <lineage>
        <taxon>Bacteria</taxon>
        <taxon>Candidatus Amesiibacteriota</taxon>
    </lineage>
</organism>
<dbReference type="EMBL" id="MEXN01000004">
    <property type="protein sequence ID" value="OGD03888.1"/>
    <property type="molecule type" value="Genomic_DNA"/>
</dbReference>
<name>A0A1F4ZCI7_9BACT</name>
<reference evidence="1 2" key="1">
    <citation type="journal article" date="2016" name="Nat. Commun.">
        <title>Thousands of microbial genomes shed light on interconnected biogeochemical processes in an aquifer system.</title>
        <authorList>
            <person name="Anantharaman K."/>
            <person name="Brown C.T."/>
            <person name="Hug L.A."/>
            <person name="Sharon I."/>
            <person name="Castelle C.J."/>
            <person name="Probst A.J."/>
            <person name="Thomas B.C."/>
            <person name="Singh A."/>
            <person name="Wilkins M.J."/>
            <person name="Karaoz U."/>
            <person name="Brodie E.L."/>
            <person name="Williams K.H."/>
            <person name="Hubbard S.S."/>
            <person name="Banfield J.F."/>
        </authorList>
    </citation>
    <scope>NUCLEOTIDE SEQUENCE [LARGE SCALE GENOMIC DNA]</scope>
</reference>
<sequence>MSTIACVFAHPDDEAFGPGGTLAKLARDHEIHIICCTDGDVHNNGLKNVRDKELLASAKILGVKQVHFLKFIDGALSNALYHKLADNLKTRLDKIEPEIIITFDPNGVSGHLDHIAVTSAVNFLFPKLNYVQKIMYFCLKDAERSQISDYFVYMPPGKPKEEVDEIVEISSVWDIKVSAMQAHVSQASDCDWILSIQSKLPKEEWFLVRSKR</sequence>
<gene>
    <name evidence="1" type="ORF">A2989_04275</name>
</gene>
<evidence type="ECO:0000313" key="2">
    <source>
        <dbReference type="Proteomes" id="UP000177080"/>
    </source>
</evidence>
<dbReference type="GO" id="GO:0016811">
    <property type="term" value="F:hydrolase activity, acting on carbon-nitrogen (but not peptide) bonds, in linear amides"/>
    <property type="evidence" value="ECO:0007669"/>
    <property type="project" value="TreeGrafter"/>
</dbReference>
<protein>
    <recommendedName>
        <fullName evidence="3">GlcNAc-PI de-N-acetylase</fullName>
    </recommendedName>
</protein>
<dbReference type="STRING" id="1797259.A2989_04275"/>
<dbReference type="Proteomes" id="UP000177080">
    <property type="component" value="Unassembled WGS sequence"/>
</dbReference>
<evidence type="ECO:0008006" key="3">
    <source>
        <dbReference type="Google" id="ProtNLM"/>
    </source>
</evidence>
<proteinExistence type="predicted"/>
<dbReference type="InterPro" id="IPR003737">
    <property type="entry name" value="GlcNAc_PI_deacetylase-related"/>
</dbReference>